<dbReference type="EMBL" id="FMJD01000002">
    <property type="protein sequence ID" value="SCM71411.1"/>
    <property type="molecule type" value="Genomic_DNA"/>
</dbReference>
<name>A0A212L1H5_9HYPH</name>
<reference evidence="1" key="1">
    <citation type="submission" date="2016-08" db="EMBL/GenBank/DDBJ databases">
        <authorList>
            <person name="Seilhamer J.J."/>
        </authorList>
    </citation>
    <scope>NUCLEOTIDE SEQUENCE</scope>
    <source>
        <strain evidence="1">86</strain>
    </source>
</reference>
<dbReference type="Gene3D" id="3.40.50.720">
    <property type="entry name" value="NAD(P)-binding Rossmann-like Domain"/>
    <property type="match status" value="1"/>
</dbReference>
<dbReference type="RefSeq" id="WP_288198982.1">
    <property type="nucleotide sequence ID" value="NZ_LT608334.1"/>
</dbReference>
<organism evidence="1">
    <name type="scientific">uncultured Pleomorphomonas sp</name>
    <dbReference type="NCBI Taxonomy" id="442121"/>
    <lineage>
        <taxon>Bacteria</taxon>
        <taxon>Pseudomonadati</taxon>
        <taxon>Pseudomonadota</taxon>
        <taxon>Alphaproteobacteria</taxon>
        <taxon>Hyphomicrobiales</taxon>
        <taxon>Pleomorphomonadaceae</taxon>
        <taxon>Pleomorphomonas</taxon>
        <taxon>environmental samples</taxon>
    </lineage>
</organism>
<sequence>MTPTVLITGASRGVGLELVRQYLARGARVLAIHRPGPTVPEALAALYAAHADRMRLIALDVRSTSAVVNLAARLSERIDILVNNTGMLMGTGFAPAGNMIGGGLRATLQVNATGPLFVAQAALSNMTRGGKIATILPIGDVRSLDLLDPDARQAAKAAVVKVMQSLASDLKPAGVAVALVHPGAVGPAPDGSEAALSLADSARGIIEVIDGLTLETSGQFFGYDGGSAED</sequence>
<proteinExistence type="predicted"/>
<dbReference type="Pfam" id="PF00106">
    <property type="entry name" value="adh_short"/>
    <property type="match status" value="1"/>
</dbReference>
<dbReference type="InterPro" id="IPR002347">
    <property type="entry name" value="SDR_fam"/>
</dbReference>
<evidence type="ECO:0000313" key="1">
    <source>
        <dbReference type="EMBL" id="SCM71411.1"/>
    </source>
</evidence>
<dbReference type="InterPro" id="IPR036291">
    <property type="entry name" value="NAD(P)-bd_dom_sf"/>
</dbReference>
<dbReference type="PRINTS" id="PR00081">
    <property type="entry name" value="GDHRDH"/>
</dbReference>
<dbReference type="PANTHER" id="PTHR45458">
    <property type="entry name" value="SHORT-CHAIN DEHYDROGENASE/REDUCTASE SDR"/>
    <property type="match status" value="1"/>
</dbReference>
<dbReference type="AlphaFoldDB" id="A0A212L1H5"/>
<dbReference type="GO" id="GO:0016616">
    <property type="term" value="F:oxidoreductase activity, acting on the CH-OH group of donors, NAD or NADP as acceptor"/>
    <property type="evidence" value="ECO:0007669"/>
    <property type="project" value="TreeGrafter"/>
</dbReference>
<dbReference type="PANTHER" id="PTHR45458:SF1">
    <property type="entry name" value="SHORT CHAIN DEHYDROGENASE"/>
    <property type="match status" value="1"/>
</dbReference>
<accession>A0A212L1H5</accession>
<protein>
    <submittedName>
        <fullName evidence="1">Putative oxidoreductase protein</fullName>
    </submittedName>
</protein>
<gene>
    <name evidence="1" type="ORF">KL86PLE_100163</name>
</gene>
<dbReference type="InterPro" id="IPR052184">
    <property type="entry name" value="SDR_enzymes"/>
</dbReference>
<dbReference type="SUPFAM" id="SSF51735">
    <property type="entry name" value="NAD(P)-binding Rossmann-fold domains"/>
    <property type="match status" value="1"/>
</dbReference>